<organism evidence="2 3">
    <name type="scientific">Hominibacterium faecale</name>
    <dbReference type="NCBI Taxonomy" id="2839743"/>
    <lineage>
        <taxon>Bacteria</taxon>
        <taxon>Bacillati</taxon>
        <taxon>Bacillota</taxon>
        <taxon>Clostridia</taxon>
        <taxon>Peptostreptococcales</taxon>
        <taxon>Anaerovoracaceae</taxon>
        <taxon>Hominibacterium</taxon>
    </lineage>
</organism>
<evidence type="ECO:0000313" key="3">
    <source>
        <dbReference type="Proteomes" id="UP001065549"/>
    </source>
</evidence>
<dbReference type="EMBL" id="JAOSHN010000004">
    <property type="protein sequence ID" value="MCU7378702.1"/>
    <property type="molecule type" value="Genomic_DNA"/>
</dbReference>
<dbReference type="Pfam" id="PF00550">
    <property type="entry name" value="PP-binding"/>
    <property type="match status" value="1"/>
</dbReference>
<comment type="caution">
    <text evidence="2">The sequence shown here is derived from an EMBL/GenBank/DDBJ whole genome shotgun (WGS) entry which is preliminary data.</text>
</comment>
<dbReference type="InterPro" id="IPR009081">
    <property type="entry name" value="PP-bd_ACP"/>
</dbReference>
<dbReference type="InterPro" id="IPR036736">
    <property type="entry name" value="ACP-like_sf"/>
</dbReference>
<evidence type="ECO:0000259" key="1">
    <source>
        <dbReference type="PROSITE" id="PS50075"/>
    </source>
</evidence>
<name>A0A9J6QW37_9FIRM</name>
<protein>
    <submittedName>
        <fullName evidence="2">Phosphopantetheine-binding protein</fullName>
    </submittedName>
</protein>
<reference evidence="2" key="1">
    <citation type="submission" date="2022-09" db="EMBL/GenBank/DDBJ databases">
        <title>Culturomic study of gut microbiota in children with autism spectrum disorder.</title>
        <authorList>
            <person name="Efimov B.A."/>
            <person name="Chaplin A.V."/>
            <person name="Sokolova S.R."/>
            <person name="Pikina A.P."/>
            <person name="Korzhanova M."/>
            <person name="Belova V."/>
            <person name="Korostin D."/>
        </authorList>
    </citation>
    <scope>NUCLEOTIDE SEQUENCE</scope>
    <source>
        <strain evidence="2">ASD5510</strain>
    </source>
</reference>
<evidence type="ECO:0000313" key="2">
    <source>
        <dbReference type="EMBL" id="MCU7378702.1"/>
    </source>
</evidence>
<dbReference type="PROSITE" id="PS50075">
    <property type="entry name" value="CARRIER"/>
    <property type="match status" value="1"/>
</dbReference>
<dbReference type="RefSeq" id="WP_227754814.1">
    <property type="nucleotide sequence ID" value="NZ_JAOSHN010000004.1"/>
</dbReference>
<dbReference type="AlphaFoldDB" id="A0A9J6QW37"/>
<proteinExistence type="predicted"/>
<dbReference type="SUPFAM" id="SSF47336">
    <property type="entry name" value="ACP-like"/>
    <property type="match status" value="1"/>
</dbReference>
<feature type="domain" description="Carrier" evidence="1">
    <location>
        <begin position="1"/>
        <end position="74"/>
    </location>
</feature>
<accession>A0A9J6QW37</accession>
<keyword evidence="3" id="KW-1185">Reference proteome</keyword>
<dbReference type="Proteomes" id="UP001065549">
    <property type="component" value="Unassembled WGS sequence"/>
</dbReference>
<gene>
    <name evidence="2" type="ORF">OBO34_10080</name>
</gene>
<sequence>MRETVLAILKDIRGDVNFEENIKLIDDEILESLDIVAIVGEFNEEFDIEISVEDLTPENFNSLEAMVALIVKAQG</sequence>
<dbReference type="Gene3D" id="1.10.1200.10">
    <property type="entry name" value="ACP-like"/>
    <property type="match status" value="1"/>
</dbReference>